<feature type="domain" description="BRCT" evidence="2">
    <location>
        <begin position="539"/>
        <end position="616"/>
    </location>
</feature>
<feature type="compositionally biased region" description="Acidic residues" evidence="1">
    <location>
        <begin position="224"/>
        <end position="241"/>
    </location>
</feature>
<accession>A0A507FAY0</accession>
<dbReference type="PROSITE" id="PS50172">
    <property type="entry name" value="BRCT"/>
    <property type="match status" value="3"/>
</dbReference>
<keyword evidence="4" id="KW-1185">Reference proteome</keyword>
<dbReference type="SMART" id="SM00292">
    <property type="entry name" value="BRCT"/>
    <property type="match status" value="4"/>
</dbReference>
<dbReference type="SUPFAM" id="SSF52113">
    <property type="entry name" value="BRCT domain"/>
    <property type="match status" value="4"/>
</dbReference>
<feature type="region of interest" description="Disordered" evidence="1">
    <location>
        <begin position="218"/>
        <end position="255"/>
    </location>
</feature>
<dbReference type="OrthoDB" id="2139602at2759"/>
<organism evidence="3 4">
    <name type="scientific">Chytriomyces confervae</name>
    <dbReference type="NCBI Taxonomy" id="246404"/>
    <lineage>
        <taxon>Eukaryota</taxon>
        <taxon>Fungi</taxon>
        <taxon>Fungi incertae sedis</taxon>
        <taxon>Chytridiomycota</taxon>
        <taxon>Chytridiomycota incertae sedis</taxon>
        <taxon>Chytridiomycetes</taxon>
        <taxon>Chytridiales</taxon>
        <taxon>Chytriomycetaceae</taxon>
        <taxon>Chytriomyces</taxon>
    </lineage>
</organism>
<dbReference type="Proteomes" id="UP000320333">
    <property type="component" value="Unassembled WGS sequence"/>
</dbReference>
<evidence type="ECO:0000313" key="3">
    <source>
        <dbReference type="EMBL" id="TPX72486.1"/>
    </source>
</evidence>
<dbReference type="Pfam" id="PF00533">
    <property type="entry name" value="BRCT"/>
    <property type="match status" value="4"/>
</dbReference>
<evidence type="ECO:0000256" key="1">
    <source>
        <dbReference type="SAM" id="MobiDB-lite"/>
    </source>
</evidence>
<proteinExistence type="predicted"/>
<dbReference type="Gene3D" id="3.40.50.10190">
    <property type="entry name" value="BRCT domain"/>
    <property type="match status" value="4"/>
</dbReference>
<feature type="region of interest" description="Disordered" evidence="1">
    <location>
        <begin position="483"/>
        <end position="543"/>
    </location>
</feature>
<name>A0A507FAY0_9FUNG</name>
<feature type="compositionally biased region" description="Acidic residues" evidence="1">
    <location>
        <begin position="372"/>
        <end position="398"/>
    </location>
</feature>
<feature type="region of interest" description="Disordered" evidence="1">
    <location>
        <begin position="351"/>
        <end position="406"/>
    </location>
</feature>
<evidence type="ECO:0000313" key="4">
    <source>
        <dbReference type="Proteomes" id="UP000320333"/>
    </source>
</evidence>
<gene>
    <name evidence="3" type="ORF">CcCBS67573_g05832</name>
</gene>
<evidence type="ECO:0000259" key="2">
    <source>
        <dbReference type="PROSITE" id="PS50172"/>
    </source>
</evidence>
<protein>
    <recommendedName>
        <fullName evidence="2">BRCT domain-containing protein</fullName>
    </recommendedName>
</protein>
<dbReference type="EMBL" id="QEAP01000224">
    <property type="protein sequence ID" value="TPX72486.1"/>
    <property type="molecule type" value="Genomic_DNA"/>
</dbReference>
<dbReference type="InterPro" id="IPR036420">
    <property type="entry name" value="BRCT_dom_sf"/>
</dbReference>
<comment type="caution">
    <text evidence="3">The sequence shown here is derived from an EMBL/GenBank/DDBJ whole genome shotgun (WGS) entry which is preliminary data.</text>
</comment>
<feature type="domain" description="BRCT" evidence="2">
    <location>
        <begin position="1"/>
        <end position="64"/>
    </location>
</feature>
<feature type="region of interest" description="Disordered" evidence="1">
    <location>
        <begin position="80"/>
        <end position="130"/>
    </location>
</feature>
<reference evidence="3 4" key="1">
    <citation type="journal article" date="2019" name="Sci. Rep.">
        <title>Comparative genomics of chytrid fungi reveal insights into the obligate biotrophic and pathogenic lifestyle of Synchytrium endobioticum.</title>
        <authorList>
            <person name="van de Vossenberg B.T.L.H."/>
            <person name="Warris S."/>
            <person name="Nguyen H.D.T."/>
            <person name="van Gent-Pelzer M.P.E."/>
            <person name="Joly D.L."/>
            <person name="van de Geest H.C."/>
            <person name="Bonants P.J.M."/>
            <person name="Smith D.S."/>
            <person name="Levesque C.A."/>
            <person name="van der Lee T.A.J."/>
        </authorList>
    </citation>
    <scope>NUCLEOTIDE SEQUENCE [LARGE SCALE GENOMIC DNA]</scope>
    <source>
        <strain evidence="3 4">CBS 675.73</strain>
    </source>
</reference>
<feature type="domain" description="BRCT" evidence="2">
    <location>
        <begin position="144"/>
        <end position="209"/>
    </location>
</feature>
<sequence length="631" mass="65633">MGIEGRTILFTGTLLQLKRADAAKKASKAGATVAASFNKSVDLVIAGQDSGSKLDKARDQGVEIWDEEAFIAAVDGSGGASGSAPVPAPAPAAAAKRGAKKAAPPPPADDPVATSFSVPSRGKFSSPGRKIDRALKNGAIPYNKKSTSINGKSITFTGKISLKRAEATAMAEKEGAHVQSSITKSTQIVVAASDAGNKLDKAKDLGLEIWSENDFREACGLAREEEDDDDEEDGEDEEQEESGGGGKKQKSVGAATKKLEIPSNLLKKVSDSVDARNIVFLGGASGSAQLDTLKVSAESSGANVQGTANNATDILVLLDFSPDVVTKARELGVGDVEVWSLEHLETVCQAAKEKRDQEAQKRAEEVRIERGEDSDENDDDDDDDDDDKDDEDDEDGDGEDKNDADLTLDGRNLLFTGTLKLMKRADATKRAILAGATVLSSFTKAVDLVVSGGDDGGAKLDKARDQGIEIWTEQQFASALEKLGEAQEGSSSDPVKGKAVKAAPGSKRKRGATAAADEDEDNETAAKTGTVETAKDDSGDASTLEGKSVCFTGTLLQLKRADASKQAVAAGAKVLSSITKACNLVVAGADAGSKLDKARDSGIEIWSEEKFLEIVQGGGSSGASPGKKARA</sequence>
<dbReference type="CDD" id="cd17748">
    <property type="entry name" value="BRCT_DNA_ligase_like"/>
    <property type="match status" value="3"/>
</dbReference>
<dbReference type="InterPro" id="IPR001357">
    <property type="entry name" value="BRCT_dom"/>
</dbReference>
<dbReference type="AlphaFoldDB" id="A0A507FAY0"/>
<feature type="compositionally biased region" description="Basic and acidic residues" evidence="1">
    <location>
        <begin position="351"/>
        <end position="371"/>
    </location>
</feature>